<name>A0ACC4C963_POPAL</name>
<gene>
    <name evidence="1" type="ORF">D5086_010254</name>
</gene>
<dbReference type="EMBL" id="RCHU02000005">
    <property type="protein sequence ID" value="KAL3591614.1"/>
    <property type="molecule type" value="Genomic_DNA"/>
</dbReference>
<organism evidence="1 2">
    <name type="scientific">Populus alba</name>
    <name type="common">White poplar</name>
    <dbReference type="NCBI Taxonomy" id="43335"/>
    <lineage>
        <taxon>Eukaryota</taxon>
        <taxon>Viridiplantae</taxon>
        <taxon>Streptophyta</taxon>
        <taxon>Embryophyta</taxon>
        <taxon>Tracheophyta</taxon>
        <taxon>Spermatophyta</taxon>
        <taxon>Magnoliopsida</taxon>
        <taxon>eudicotyledons</taxon>
        <taxon>Gunneridae</taxon>
        <taxon>Pentapetalae</taxon>
        <taxon>rosids</taxon>
        <taxon>fabids</taxon>
        <taxon>Malpighiales</taxon>
        <taxon>Salicaceae</taxon>
        <taxon>Saliceae</taxon>
        <taxon>Populus</taxon>
    </lineage>
</organism>
<sequence length="151" mass="17480">MLNKIKEDQKFSARKAPLLRAFELDPCTKVLQEEPKSRDDWCKPEEGVFTGVVQHYGVFPPMNISEVYSSIAPLAYLQHVWHILYKMFTTAHRGCHARDMSSTTLLLEISLDPKNLRRTPPYLRFHLPLGLNSQSEARPCKNVRTEKRGRD</sequence>
<keyword evidence="2" id="KW-1185">Reference proteome</keyword>
<evidence type="ECO:0000313" key="1">
    <source>
        <dbReference type="EMBL" id="KAL3591614.1"/>
    </source>
</evidence>
<protein>
    <submittedName>
        <fullName evidence="1">Uncharacterized protein</fullName>
    </submittedName>
</protein>
<accession>A0ACC4C963</accession>
<dbReference type="Proteomes" id="UP000309997">
    <property type="component" value="Unassembled WGS sequence"/>
</dbReference>
<proteinExistence type="predicted"/>
<comment type="caution">
    <text evidence="1">The sequence shown here is derived from an EMBL/GenBank/DDBJ whole genome shotgun (WGS) entry which is preliminary data.</text>
</comment>
<evidence type="ECO:0000313" key="2">
    <source>
        <dbReference type="Proteomes" id="UP000309997"/>
    </source>
</evidence>
<reference evidence="1 2" key="1">
    <citation type="journal article" date="2024" name="Plant Biotechnol. J.">
        <title>Genome and CRISPR/Cas9 system of a widespread forest tree (Populus alba) in the world.</title>
        <authorList>
            <person name="Liu Y.J."/>
            <person name="Jiang P.F."/>
            <person name="Han X.M."/>
            <person name="Li X.Y."/>
            <person name="Wang H.M."/>
            <person name="Wang Y.J."/>
            <person name="Wang X.X."/>
            <person name="Zeng Q.Y."/>
        </authorList>
    </citation>
    <scope>NUCLEOTIDE SEQUENCE [LARGE SCALE GENOMIC DNA]</scope>
    <source>
        <strain evidence="2">cv. PAL-ZL1</strain>
    </source>
</reference>